<evidence type="ECO:0000256" key="6">
    <source>
        <dbReference type="PIRSR" id="PIRSR022950-1"/>
    </source>
</evidence>
<keyword evidence="2 5" id="KW-0719">Serine esterase</keyword>
<dbReference type="GO" id="GO:0051723">
    <property type="term" value="F:protein methylesterase activity"/>
    <property type="evidence" value="ECO:0007669"/>
    <property type="project" value="UniProtKB-EC"/>
</dbReference>
<dbReference type="InterPro" id="IPR016812">
    <property type="entry name" value="PPase_methylesterase_euk"/>
</dbReference>
<dbReference type="OrthoDB" id="194865at2759"/>
<evidence type="ECO:0000313" key="10">
    <source>
        <dbReference type="Proteomes" id="UP000015104"/>
    </source>
</evidence>
<keyword evidence="10" id="KW-1185">Reference proteome</keyword>
<dbReference type="PIRSF" id="PIRSF022950">
    <property type="entry name" value="PPase_methylesterase_euk"/>
    <property type="match status" value="1"/>
</dbReference>
<dbReference type="InterPro" id="IPR000073">
    <property type="entry name" value="AB_hydrolase_1"/>
</dbReference>
<feature type="domain" description="AB hydrolase-1" evidence="8">
    <location>
        <begin position="336"/>
        <end position="415"/>
    </location>
</feature>
<evidence type="ECO:0000256" key="3">
    <source>
        <dbReference type="ARBA" id="ARBA00022801"/>
    </source>
</evidence>
<feature type="domain" description="AB hydrolase-1" evidence="8">
    <location>
        <begin position="81"/>
        <end position="199"/>
    </location>
</feature>
<dbReference type="KEGG" id="tut:107363315"/>
<feature type="region of interest" description="Disordered" evidence="7">
    <location>
        <begin position="240"/>
        <end position="334"/>
    </location>
</feature>
<dbReference type="EC" id="3.1.1.-" evidence="5"/>
<evidence type="ECO:0000256" key="7">
    <source>
        <dbReference type="SAM" id="MobiDB-lite"/>
    </source>
</evidence>
<keyword evidence="3 5" id="KW-0378">Hydrolase</keyword>
<dbReference type="Proteomes" id="UP000015104">
    <property type="component" value="Unassembled WGS sequence"/>
</dbReference>
<proteinExistence type="inferred from homology"/>
<accession>T1KDK9</accession>
<dbReference type="HOGENOM" id="CLU_024818_0_1_1"/>
<dbReference type="InterPro" id="IPR029058">
    <property type="entry name" value="AB_hydrolase_fold"/>
</dbReference>
<organism evidence="9 10">
    <name type="scientific">Tetranychus urticae</name>
    <name type="common">Two-spotted spider mite</name>
    <dbReference type="NCBI Taxonomy" id="32264"/>
    <lineage>
        <taxon>Eukaryota</taxon>
        <taxon>Metazoa</taxon>
        <taxon>Ecdysozoa</taxon>
        <taxon>Arthropoda</taxon>
        <taxon>Chelicerata</taxon>
        <taxon>Arachnida</taxon>
        <taxon>Acari</taxon>
        <taxon>Acariformes</taxon>
        <taxon>Trombidiformes</taxon>
        <taxon>Prostigmata</taxon>
        <taxon>Eleutherengona</taxon>
        <taxon>Raphignathae</taxon>
        <taxon>Tetranychoidea</taxon>
        <taxon>Tetranychidae</taxon>
        <taxon>Tetranychus</taxon>
    </lineage>
</organism>
<name>T1KDK9_TETUR</name>
<dbReference type="eggNOG" id="KOG2564">
    <property type="taxonomic scope" value="Eukaryota"/>
</dbReference>
<gene>
    <name evidence="9" type="primary">107363315</name>
</gene>
<dbReference type="STRING" id="32264.T1KDK9"/>
<dbReference type="PANTHER" id="PTHR14189:SF0">
    <property type="entry name" value="PROTEIN PHOSPHATASE METHYLESTERASE 1"/>
    <property type="match status" value="1"/>
</dbReference>
<dbReference type="OMA" id="VMVCHHG"/>
<dbReference type="AlphaFoldDB" id="T1KDK9"/>
<feature type="compositionally biased region" description="Low complexity" evidence="7">
    <location>
        <begin position="304"/>
        <end position="314"/>
    </location>
</feature>
<comment type="similarity">
    <text evidence="1 5">Belongs to the AB hydrolase superfamily.</text>
</comment>
<evidence type="ECO:0000256" key="2">
    <source>
        <dbReference type="ARBA" id="ARBA00022487"/>
    </source>
</evidence>
<feature type="compositionally biased region" description="Basic and acidic residues" evidence="7">
    <location>
        <begin position="257"/>
        <end position="285"/>
    </location>
</feature>
<protein>
    <recommendedName>
        <fullName evidence="5">Protein phosphatase methylesterase 1</fullName>
        <shortName evidence="5">PME-1</shortName>
        <ecNumber evidence="5">3.1.1.-</ecNumber>
    </recommendedName>
</protein>
<dbReference type="EnsemblMetazoa" id="tetur09g03290.1">
    <property type="protein sequence ID" value="tetur09g03290.1"/>
    <property type="gene ID" value="tetur09g03290"/>
</dbReference>
<evidence type="ECO:0000256" key="1">
    <source>
        <dbReference type="ARBA" id="ARBA00008645"/>
    </source>
</evidence>
<dbReference type="Pfam" id="PF12697">
    <property type="entry name" value="Abhydrolase_6"/>
    <property type="match status" value="2"/>
</dbReference>
<feature type="active site" evidence="6">
    <location>
        <position position="190"/>
    </location>
</feature>
<reference evidence="10" key="1">
    <citation type="submission" date="2011-08" db="EMBL/GenBank/DDBJ databases">
        <authorList>
            <person name="Rombauts S."/>
        </authorList>
    </citation>
    <scope>NUCLEOTIDE SEQUENCE</scope>
    <source>
        <strain evidence="10">London</strain>
    </source>
</reference>
<feature type="compositionally biased region" description="Basic and acidic residues" evidence="7">
    <location>
        <begin position="315"/>
        <end position="334"/>
    </location>
</feature>
<evidence type="ECO:0000313" key="9">
    <source>
        <dbReference type="EnsemblMetazoa" id="tetur09g03290.1"/>
    </source>
</evidence>
<dbReference type="PANTHER" id="PTHR14189">
    <property type="entry name" value="PROTEIN PHOSPHATASE METHYLESTERASE-1 RELATED"/>
    <property type="match status" value="1"/>
</dbReference>
<feature type="active site" evidence="6">
    <location>
        <position position="403"/>
    </location>
</feature>
<evidence type="ECO:0000256" key="4">
    <source>
        <dbReference type="ARBA" id="ARBA00049203"/>
    </source>
</evidence>
<feature type="compositionally biased region" description="Polar residues" evidence="7">
    <location>
        <begin position="242"/>
        <end position="252"/>
    </location>
</feature>
<evidence type="ECO:0000256" key="5">
    <source>
        <dbReference type="PIRNR" id="PIRNR022950"/>
    </source>
</evidence>
<comment type="function">
    <text evidence="5">Demethylates proteins that have been reversibly carboxymethylated.</text>
</comment>
<comment type="catalytic activity">
    <reaction evidence="4">
        <text>[phosphatase 2A protein]-C-terminal L-leucine methyl ester + H2O = [phosphatase 2A protein]-C-terminal L-leucine + methanol + H(+)</text>
        <dbReference type="Rhea" id="RHEA:48548"/>
        <dbReference type="Rhea" id="RHEA-COMP:12134"/>
        <dbReference type="Rhea" id="RHEA-COMP:12135"/>
        <dbReference type="ChEBI" id="CHEBI:15377"/>
        <dbReference type="ChEBI" id="CHEBI:15378"/>
        <dbReference type="ChEBI" id="CHEBI:17790"/>
        <dbReference type="ChEBI" id="CHEBI:90516"/>
        <dbReference type="ChEBI" id="CHEBI:90517"/>
        <dbReference type="EC" id="3.1.1.89"/>
    </reaction>
</comment>
<sequence>MSVLEKDLRRLQYNKLTPRPIGLPTGSSNRSGGSRYKRDFSPILYKDYFDCFKTIKLPDSDDTFRVYLSGFQVEPSNSLVLVLLHGGGYSGLTWSLFTKHIRELCVCRVIAIDLRGHGGSLSQNESDLSVSTLTSDIGKVCKAVLDEKNEDIELPPIVIIGHSMGGALAVHCAHQLQEILPSIMGIIVIDVVEGTALDALQSMQSLLKGRPKSFQNLENAIEWCLKSGQTRNLESARVSMPGQLTNSLTGSPATDDITEHTTHDTSGDSKEDEADKSTCGRRLFDSSDQIPEENESNDEEETETSQSTTTANLTPRDEHEEQETPKSPESDDRQKPEYVWRINLSKTESYWKGWFQGLSELFLNAPVHGKMLLLAGIDNLDRQLTIGQMQGKFQLQVLPQCGHAVHEDVPEKVADTIATFLVRNRFTEAIKEFGRPFPSC</sequence>
<evidence type="ECO:0000259" key="8">
    <source>
        <dbReference type="Pfam" id="PF12697"/>
    </source>
</evidence>
<feature type="active site" evidence="6">
    <location>
        <position position="163"/>
    </location>
</feature>
<dbReference type="EMBL" id="CAEY01002017">
    <property type="status" value="NOT_ANNOTATED_CDS"/>
    <property type="molecule type" value="Genomic_DNA"/>
</dbReference>
<reference evidence="9" key="2">
    <citation type="submission" date="2015-06" db="UniProtKB">
        <authorList>
            <consortium name="EnsemblMetazoa"/>
        </authorList>
    </citation>
    <scope>IDENTIFICATION</scope>
</reference>
<feature type="compositionally biased region" description="Acidic residues" evidence="7">
    <location>
        <begin position="290"/>
        <end position="303"/>
    </location>
</feature>
<dbReference type="Gene3D" id="3.40.50.1820">
    <property type="entry name" value="alpha/beta hydrolase"/>
    <property type="match status" value="1"/>
</dbReference>
<dbReference type="SUPFAM" id="SSF53474">
    <property type="entry name" value="alpha/beta-Hydrolases"/>
    <property type="match status" value="1"/>
</dbReference>